<evidence type="ECO:0000313" key="9">
    <source>
        <dbReference type="Proteomes" id="UP000887116"/>
    </source>
</evidence>
<feature type="transmembrane region" description="Helical" evidence="6">
    <location>
        <begin position="109"/>
        <end position="130"/>
    </location>
</feature>
<reference evidence="8" key="1">
    <citation type="submission" date="2020-07" db="EMBL/GenBank/DDBJ databases">
        <title>Multicomponent nature underlies the extraordinary mechanical properties of spider dragline silk.</title>
        <authorList>
            <person name="Kono N."/>
            <person name="Nakamura H."/>
            <person name="Mori M."/>
            <person name="Yoshida Y."/>
            <person name="Ohtoshi R."/>
            <person name="Malay A.D."/>
            <person name="Moran D.A.P."/>
            <person name="Tomita M."/>
            <person name="Numata K."/>
            <person name="Arakawa K."/>
        </authorList>
    </citation>
    <scope>NUCLEOTIDE SEQUENCE</scope>
</reference>
<evidence type="ECO:0000256" key="5">
    <source>
        <dbReference type="ARBA" id="ARBA00023136"/>
    </source>
</evidence>
<dbReference type="PANTHER" id="PTHR21377">
    <property type="entry name" value="PROTEIN FAM210B, MITOCHONDRIAL"/>
    <property type="match status" value="1"/>
</dbReference>
<sequence length="224" mass="25534">MQRLRLSNVCRYTFSLQYSVSGTCVSKNLQLYEKCGLTKVADRSFRTIKLFPYIVKPPSCSPITSIVCKKYKHTSSNQDKNEEENVQTLEDPPEKLTLFKRYKKMLKEYWYVLIPVHLVTSAFWFGGFYYCAKSGLDIIPILEYISLPEVLIEPLRNSSLGHIAVASALYKLATPARYMVTLGGTTFSVKFLTKRGLIRPVPTKAEIKTIIQSKLKKDTPDDGK</sequence>
<comment type="subcellular location">
    <subcellularLocation>
        <location evidence="1">Membrane</location>
        <topology evidence="1">Single-pass membrane protein</topology>
    </subcellularLocation>
</comment>
<proteinExistence type="predicted"/>
<protein>
    <submittedName>
        <fullName evidence="8">Protein FAM210A</fullName>
    </submittedName>
</protein>
<organism evidence="8 9">
    <name type="scientific">Trichonephila clavata</name>
    <name type="common">Joro spider</name>
    <name type="synonym">Nephila clavata</name>
    <dbReference type="NCBI Taxonomy" id="2740835"/>
    <lineage>
        <taxon>Eukaryota</taxon>
        <taxon>Metazoa</taxon>
        <taxon>Ecdysozoa</taxon>
        <taxon>Arthropoda</taxon>
        <taxon>Chelicerata</taxon>
        <taxon>Arachnida</taxon>
        <taxon>Araneae</taxon>
        <taxon>Araneomorphae</taxon>
        <taxon>Entelegynae</taxon>
        <taxon>Araneoidea</taxon>
        <taxon>Nephilidae</taxon>
        <taxon>Trichonephila</taxon>
    </lineage>
</organism>
<dbReference type="AlphaFoldDB" id="A0A8X6GVL3"/>
<evidence type="ECO:0000256" key="4">
    <source>
        <dbReference type="ARBA" id="ARBA00023054"/>
    </source>
</evidence>
<comment type="caution">
    <text evidence="8">The sequence shown here is derived from an EMBL/GenBank/DDBJ whole genome shotgun (WGS) entry which is preliminary data.</text>
</comment>
<evidence type="ECO:0000256" key="1">
    <source>
        <dbReference type="ARBA" id="ARBA00004167"/>
    </source>
</evidence>
<dbReference type="OrthoDB" id="6408908at2759"/>
<gene>
    <name evidence="8" type="primary">FAM210A</name>
    <name evidence="8" type="ORF">TNCT_107491</name>
</gene>
<name>A0A8X6GVL3_TRICU</name>
<evidence type="ECO:0000256" key="2">
    <source>
        <dbReference type="ARBA" id="ARBA00022692"/>
    </source>
</evidence>
<evidence type="ECO:0000313" key="8">
    <source>
        <dbReference type="EMBL" id="GFR11009.1"/>
    </source>
</evidence>
<keyword evidence="3 6" id="KW-1133">Transmembrane helix</keyword>
<dbReference type="EMBL" id="BMAO01026616">
    <property type="protein sequence ID" value="GFR11009.1"/>
    <property type="molecule type" value="Genomic_DNA"/>
</dbReference>
<evidence type="ECO:0000259" key="7">
    <source>
        <dbReference type="Pfam" id="PF06916"/>
    </source>
</evidence>
<feature type="domain" description="DUF1279" evidence="7">
    <location>
        <begin position="101"/>
        <end position="186"/>
    </location>
</feature>
<dbReference type="Pfam" id="PF06916">
    <property type="entry name" value="FAM210A-B_dom"/>
    <property type="match status" value="1"/>
</dbReference>
<dbReference type="InterPro" id="IPR009688">
    <property type="entry name" value="FAM210A/B-like_dom"/>
</dbReference>
<keyword evidence="4" id="KW-0175">Coiled coil</keyword>
<dbReference type="GO" id="GO:0005739">
    <property type="term" value="C:mitochondrion"/>
    <property type="evidence" value="ECO:0007669"/>
    <property type="project" value="TreeGrafter"/>
</dbReference>
<dbReference type="GO" id="GO:0016020">
    <property type="term" value="C:membrane"/>
    <property type="evidence" value="ECO:0007669"/>
    <property type="project" value="UniProtKB-SubCell"/>
</dbReference>
<dbReference type="PANTHER" id="PTHR21377:SF1">
    <property type="entry name" value="PROTEIN FAM210A"/>
    <property type="match status" value="1"/>
</dbReference>
<dbReference type="Proteomes" id="UP000887116">
    <property type="component" value="Unassembled WGS sequence"/>
</dbReference>
<evidence type="ECO:0000256" key="6">
    <source>
        <dbReference type="SAM" id="Phobius"/>
    </source>
</evidence>
<evidence type="ECO:0000256" key="3">
    <source>
        <dbReference type="ARBA" id="ARBA00022989"/>
    </source>
</evidence>
<keyword evidence="2 6" id="KW-0812">Transmembrane</keyword>
<keyword evidence="9" id="KW-1185">Reference proteome</keyword>
<keyword evidence="5 6" id="KW-0472">Membrane</keyword>
<accession>A0A8X6GVL3</accession>
<dbReference type="InterPro" id="IPR045866">
    <property type="entry name" value="FAM210A/B-like"/>
</dbReference>